<dbReference type="EMBL" id="CP126220">
    <property type="protein sequence ID" value="WIA21530.1"/>
    <property type="molecule type" value="Genomic_DNA"/>
</dbReference>
<sequence length="252" mass="28914">MSLLQSYKGFVRAHPGLVLNAERLLHWVAWNPERFSGSEYAYEAFNAAVGLIGIYNESILTEHPDYNATVAKYALWLAAVEQVQTLVELRAIQMEQRGKMSRYGPLMALELVKTLLRLQLWRSSKCSLALEAVSREDQEQHECEQQLKDLLQALARLRQRYSSDEMAAPSPEQLAWQQQLLQEQRQRQQVASGQYPVQPGTAAQPEQQQVVAWRLLQRMVTSSRWLPGLSSLAEFAFNMVEGMQSYYTYVEC</sequence>
<comment type="similarity">
    <text evidence="1 2">Belongs to the peroxin-16 family.</text>
</comment>
<evidence type="ECO:0000313" key="4">
    <source>
        <dbReference type="Proteomes" id="UP001244341"/>
    </source>
</evidence>
<keyword evidence="2" id="KW-0962">Peroxisome biogenesis</keyword>
<dbReference type="InterPro" id="IPR013919">
    <property type="entry name" value="Pex16"/>
</dbReference>
<reference evidence="3 4" key="1">
    <citation type="submission" date="2023-05" db="EMBL/GenBank/DDBJ databases">
        <title>A 100% complete, gapless, phased diploid assembly of the Scenedesmus obliquus UTEX 3031 genome.</title>
        <authorList>
            <person name="Biondi T.C."/>
            <person name="Hanschen E.R."/>
            <person name="Kwon T."/>
            <person name="Eng W."/>
            <person name="Kruse C.P.S."/>
            <person name="Koehler S.I."/>
            <person name="Kunde Y."/>
            <person name="Gleasner C.D."/>
            <person name="You Mak K.T."/>
            <person name="Polle J."/>
            <person name="Hovde B.T."/>
            <person name="Starkenburg S.R."/>
        </authorList>
    </citation>
    <scope>NUCLEOTIDE SEQUENCE [LARGE SCALE GENOMIC DNA]</scope>
    <source>
        <strain evidence="3 4">DOE0152z</strain>
    </source>
</reference>
<organism evidence="3 4">
    <name type="scientific">Tetradesmus obliquus</name>
    <name type="common">Green alga</name>
    <name type="synonym">Acutodesmus obliquus</name>
    <dbReference type="NCBI Taxonomy" id="3088"/>
    <lineage>
        <taxon>Eukaryota</taxon>
        <taxon>Viridiplantae</taxon>
        <taxon>Chlorophyta</taxon>
        <taxon>core chlorophytes</taxon>
        <taxon>Chlorophyceae</taxon>
        <taxon>CS clade</taxon>
        <taxon>Sphaeropleales</taxon>
        <taxon>Scenedesmaceae</taxon>
        <taxon>Tetradesmus</taxon>
    </lineage>
</organism>
<gene>
    <name evidence="3" type="ORF">OEZ85_000729</name>
</gene>
<evidence type="ECO:0000256" key="1">
    <source>
        <dbReference type="ARBA" id="ARBA00009505"/>
    </source>
</evidence>
<dbReference type="PANTHER" id="PTHR13299:SF0">
    <property type="entry name" value="PEROXISOMAL MEMBRANE PROTEIN PEX16"/>
    <property type="match status" value="1"/>
</dbReference>
<evidence type="ECO:0000313" key="3">
    <source>
        <dbReference type="EMBL" id="WIA21530.1"/>
    </source>
</evidence>
<proteinExistence type="inferred from homology"/>
<evidence type="ECO:0000256" key="2">
    <source>
        <dbReference type="RuleBase" id="RU365003"/>
    </source>
</evidence>
<dbReference type="PANTHER" id="PTHR13299">
    <property type="entry name" value="PEROXISOMAL MEMBRANE PROTEIN PEX16"/>
    <property type="match status" value="1"/>
</dbReference>
<accession>A0ABY8UK78</accession>
<keyword evidence="2" id="KW-0576">Peroxisome</keyword>
<dbReference type="Proteomes" id="UP001244341">
    <property type="component" value="Chromosome 13b"/>
</dbReference>
<keyword evidence="4" id="KW-1185">Reference proteome</keyword>
<dbReference type="Pfam" id="PF08610">
    <property type="entry name" value="Pex16"/>
    <property type="match status" value="1"/>
</dbReference>
<comment type="subcellular location">
    <subcellularLocation>
        <location evidence="2">Peroxisome membrane</location>
    </subcellularLocation>
</comment>
<name>A0ABY8UK78_TETOB</name>
<protein>
    <recommendedName>
        <fullName evidence="2">Peroxisomal membrane protein PEX16</fullName>
    </recommendedName>
</protein>